<dbReference type="OrthoDB" id="9804333at2"/>
<dbReference type="SUPFAM" id="SSF89550">
    <property type="entry name" value="PHP domain-like"/>
    <property type="match status" value="1"/>
</dbReference>
<organism evidence="2 3">
    <name type="scientific">Geodermatophilus ruber</name>
    <dbReference type="NCBI Taxonomy" id="504800"/>
    <lineage>
        <taxon>Bacteria</taxon>
        <taxon>Bacillati</taxon>
        <taxon>Actinomycetota</taxon>
        <taxon>Actinomycetes</taxon>
        <taxon>Geodermatophilales</taxon>
        <taxon>Geodermatophilaceae</taxon>
        <taxon>Geodermatophilus</taxon>
    </lineage>
</organism>
<accession>A0A1I4JL31</accession>
<dbReference type="InParanoid" id="A0A1I4JL31"/>
<name>A0A1I4JL31_9ACTN</name>
<dbReference type="InterPro" id="IPR016195">
    <property type="entry name" value="Pol/histidinol_Pase-like"/>
</dbReference>
<evidence type="ECO:0000313" key="2">
    <source>
        <dbReference type="EMBL" id="SFL66907.1"/>
    </source>
</evidence>
<reference evidence="2 3" key="1">
    <citation type="submission" date="2016-10" db="EMBL/GenBank/DDBJ databases">
        <authorList>
            <person name="de Groot N.N."/>
        </authorList>
    </citation>
    <scope>NUCLEOTIDE SEQUENCE [LARGE SCALE GENOMIC DNA]</scope>
    <source>
        <strain evidence="2 3">DSM 45317</strain>
    </source>
</reference>
<dbReference type="CDD" id="cd07438">
    <property type="entry name" value="PHP_HisPPase_AMP"/>
    <property type="match status" value="1"/>
</dbReference>
<proteinExistence type="predicted"/>
<feature type="domain" description="Polymerase/histidinol phosphatase N-terminal" evidence="1">
    <location>
        <begin position="3"/>
        <end position="67"/>
    </location>
</feature>
<dbReference type="InterPro" id="IPR052018">
    <property type="entry name" value="PHP_domain"/>
</dbReference>
<dbReference type="PANTHER" id="PTHR42924:SF3">
    <property type="entry name" value="POLYMERASE_HISTIDINOL PHOSPHATASE N-TERMINAL DOMAIN-CONTAINING PROTEIN"/>
    <property type="match status" value="1"/>
</dbReference>
<dbReference type="GO" id="GO:0035312">
    <property type="term" value="F:5'-3' DNA exonuclease activity"/>
    <property type="evidence" value="ECO:0007669"/>
    <property type="project" value="TreeGrafter"/>
</dbReference>
<dbReference type="GO" id="GO:0004534">
    <property type="term" value="F:5'-3' RNA exonuclease activity"/>
    <property type="evidence" value="ECO:0007669"/>
    <property type="project" value="TreeGrafter"/>
</dbReference>
<keyword evidence="3" id="KW-1185">Reference proteome</keyword>
<dbReference type="InterPro" id="IPR004013">
    <property type="entry name" value="PHP_dom"/>
</dbReference>
<protein>
    <recommendedName>
        <fullName evidence="1">Polymerase/histidinol phosphatase N-terminal domain-containing protein</fullName>
    </recommendedName>
</protein>
<dbReference type="Gene3D" id="3.20.20.140">
    <property type="entry name" value="Metal-dependent hydrolases"/>
    <property type="match status" value="1"/>
</dbReference>
<dbReference type="Gene3D" id="1.10.150.650">
    <property type="match status" value="1"/>
</dbReference>
<dbReference type="RefSeq" id="WP_091328680.1">
    <property type="nucleotide sequence ID" value="NZ_FOSW01000015.1"/>
</dbReference>
<evidence type="ECO:0000313" key="3">
    <source>
        <dbReference type="Proteomes" id="UP000199152"/>
    </source>
</evidence>
<gene>
    <name evidence="2" type="ORF">SAMN04488085_11533</name>
</gene>
<dbReference type="Proteomes" id="UP000199152">
    <property type="component" value="Unassembled WGS sequence"/>
</dbReference>
<dbReference type="EMBL" id="FOSW01000015">
    <property type="protein sequence ID" value="SFL66907.1"/>
    <property type="molecule type" value="Genomic_DNA"/>
</dbReference>
<dbReference type="InterPro" id="IPR003141">
    <property type="entry name" value="Pol/His_phosphatase_N"/>
</dbReference>
<dbReference type="SMART" id="SM00481">
    <property type="entry name" value="POLIIIAc"/>
    <property type="match status" value="1"/>
</dbReference>
<dbReference type="PANTHER" id="PTHR42924">
    <property type="entry name" value="EXONUCLEASE"/>
    <property type="match status" value="1"/>
</dbReference>
<sequence>MRIDLHTHSSVSDGTETPAELLATARAAGLDVVALTDHDTTAGWAAAERARPAGLTVIPGMELSCRWLPDDAPPISVHLLAYLFDPEHPQFAAERARLRAERLGRGERIALSLAEAGYPVVWEEIVARSGGGVVGRPHVARALVEAGVVDSVDHAFATLLHHRSPHYVAKADTDVLAGIALVRAAGGVPVFAHGLATRRGRVVGDEAIAAMTEAGLLGLEVDHPDHDEQERAHLRGLARDLGLLVTGSSDYHGTNKTTPIGACTTAPDQLAELLARGTGSAPFQDRPDAVSAAG</sequence>
<dbReference type="STRING" id="504800.SAMN04488085_11533"/>
<evidence type="ECO:0000259" key="1">
    <source>
        <dbReference type="SMART" id="SM00481"/>
    </source>
</evidence>
<dbReference type="Pfam" id="PF02811">
    <property type="entry name" value="PHP"/>
    <property type="match status" value="1"/>
</dbReference>
<dbReference type="AlphaFoldDB" id="A0A1I4JL31"/>